<dbReference type="Pfam" id="PF16859">
    <property type="entry name" value="TetR_C_11"/>
    <property type="match status" value="1"/>
</dbReference>
<evidence type="ECO:0000256" key="3">
    <source>
        <dbReference type="ARBA" id="ARBA00023163"/>
    </source>
</evidence>
<dbReference type="GO" id="GO:0000976">
    <property type="term" value="F:transcription cis-regulatory region binding"/>
    <property type="evidence" value="ECO:0007669"/>
    <property type="project" value="TreeGrafter"/>
</dbReference>
<dbReference type="Proteomes" id="UP000216913">
    <property type="component" value="Unassembled WGS sequence"/>
</dbReference>
<dbReference type="FunFam" id="1.10.10.60:FF:000141">
    <property type="entry name" value="TetR family transcriptional regulator"/>
    <property type="match status" value="1"/>
</dbReference>
<dbReference type="InterPro" id="IPR011075">
    <property type="entry name" value="TetR_C"/>
</dbReference>
<keyword evidence="7" id="KW-1185">Reference proteome</keyword>
<accession>A0A261TT66</accession>
<dbReference type="OrthoDB" id="116240at2"/>
<dbReference type="GO" id="GO:0003700">
    <property type="term" value="F:DNA-binding transcription factor activity"/>
    <property type="evidence" value="ECO:0007669"/>
    <property type="project" value="TreeGrafter"/>
</dbReference>
<evidence type="ECO:0000256" key="1">
    <source>
        <dbReference type="ARBA" id="ARBA00023015"/>
    </source>
</evidence>
<keyword evidence="1" id="KW-0805">Transcription regulation</keyword>
<dbReference type="SUPFAM" id="SSF48498">
    <property type="entry name" value="Tetracyclin repressor-like, C-terminal domain"/>
    <property type="match status" value="1"/>
</dbReference>
<dbReference type="PANTHER" id="PTHR30055">
    <property type="entry name" value="HTH-TYPE TRANSCRIPTIONAL REGULATOR RUTR"/>
    <property type="match status" value="1"/>
</dbReference>
<dbReference type="InterPro" id="IPR009057">
    <property type="entry name" value="Homeodomain-like_sf"/>
</dbReference>
<keyword evidence="3" id="KW-0804">Transcription</keyword>
<dbReference type="EMBL" id="NEVP01000005">
    <property type="protein sequence ID" value="OZI52829.1"/>
    <property type="molecule type" value="Genomic_DNA"/>
</dbReference>
<dbReference type="PROSITE" id="PS50977">
    <property type="entry name" value="HTH_TETR_2"/>
    <property type="match status" value="1"/>
</dbReference>
<dbReference type="Gene3D" id="1.10.357.10">
    <property type="entry name" value="Tetracycline Repressor, domain 2"/>
    <property type="match status" value="1"/>
</dbReference>
<protein>
    <recommendedName>
        <fullName evidence="5">HTH tetR-type domain-containing protein</fullName>
    </recommendedName>
</protein>
<sequence length="218" mass="24522">MDTRHAPASTPSGHSPVRRRLPPALRMHQILDAALVQFAEGGYAETRMDDIARRAGLSKGGLYAHFRSKERVFEALLERGLAPLPLDVAALVDFAPDLRTLIERFLAQVYEWIGQPDRIRVLRLLLTESQRVPELVQRWREEAVAQHLRAVTDMLRRARERGLCGDTVLIEQPWLALSPLVHGIVLTLTEPPGSTAGWIERRDAHVRLLCEVLGATAR</sequence>
<dbReference type="InterPro" id="IPR036271">
    <property type="entry name" value="Tet_transcr_reg_TetR-rel_C_sf"/>
</dbReference>
<comment type="caution">
    <text evidence="6">The sequence shown here is derived from an EMBL/GenBank/DDBJ whole genome shotgun (WGS) entry which is preliminary data.</text>
</comment>
<dbReference type="InterPro" id="IPR001647">
    <property type="entry name" value="HTH_TetR"/>
</dbReference>
<dbReference type="Pfam" id="PF00440">
    <property type="entry name" value="TetR_N"/>
    <property type="match status" value="1"/>
</dbReference>
<evidence type="ECO:0000313" key="7">
    <source>
        <dbReference type="Proteomes" id="UP000216913"/>
    </source>
</evidence>
<dbReference type="PANTHER" id="PTHR30055:SF223">
    <property type="entry name" value="HTH-TYPE TRANSCRIPTIONAL REGULATOR UIDR"/>
    <property type="match status" value="1"/>
</dbReference>
<reference evidence="6 7" key="1">
    <citation type="submission" date="2017-05" db="EMBL/GenBank/DDBJ databases">
        <title>Complete and WGS of Bordetella genogroups.</title>
        <authorList>
            <person name="Spilker T."/>
            <person name="LiPuma J."/>
        </authorList>
    </citation>
    <scope>NUCLEOTIDE SEQUENCE [LARGE SCALE GENOMIC DNA]</scope>
    <source>
        <strain evidence="6 7">AU10456</strain>
    </source>
</reference>
<feature type="DNA-binding region" description="H-T-H motif" evidence="4">
    <location>
        <begin position="47"/>
        <end position="66"/>
    </location>
</feature>
<dbReference type="PRINTS" id="PR00455">
    <property type="entry name" value="HTHTETR"/>
</dbReference>
<dbReference type="InterPro" id="IPR050109">
    <property type="entry name" value="HTH-type_TetR-like_transc_reg"/>
</dbReference>
<dbReference type="SUPFAM" id="SSF46689">
    <property type="entry name" value="Homeodomain-like"/>
    <property type="match status" value="1"/>
</dbReference>
<evidence type="ECO:0000256" key="4">
    <source>
        <dbReference type="PROSITE-ProRule" id="PRU00335"/>
    </source>
</evidence>
<dbReference type="AlphaFoldDB" id="A0A261TT66"/>
<gene>
    <name evidence="6" type="ORF">CAL25_08795</name>
</gene>
<proteinExistence type="predicted"/>
<evidence type="ECO:0000313" key="6">
    <source>
        <dbReference type="EMBL" id="OZI52829.1"/>
    </source>
</evidence>
<name>A0A261TT66_9BORD</name>
<keyword evidence="2 4" id="KW-0238">DNA-binding</keyword>
<organism evidence="6 7">
    <name type="scientific">Bordetella genomosp. 5</name>
    <dbReference type="NCBI Taxonomy" id="1395608"/>
    <lineage>
        <taxon>Bacteria</taxon>
        <taxon>Pseudomonadati</taxon>
        <taxon>Pseudomonadota</taxon>
        <taxon>Betaproteobacteria</taxon>
        <taxon>Burkholderiales</taxon>
        <taxon>Alcaligenaceae</taxon>
        <taxon>Bordetella</taxon>
    </lineage>
</organism>
<evidence type="ECO:0000259" key="5">
    <source>
        <dbReference type="PROSITE" id="PS50977"/>
    </source>
</evidence>
<evidence type="ECO:0000256" key="2">
    <source>
        <dbReference type="ARBA" id="ARBA00023125"/>
    </source>
</evidence>
<feature type="domain" description="HTH tetR-type" evidence="5">
    <location>
        <begin position="24"/>
        <end position="84"/>
    </location>
</feature>